<feature type="transmembrane region" description="Helical" evidence="1">
    <location>
        <begin position="83"/>
        <end position="100"/>
    </location>
</feature>
<dbReference type="GO" id="GO:0008233">
    <property type="term" value="F:peptidase activity"/>
    <property type="evidence" value="ECO:0007669"/>
    <property type="project" value="UniProtKB-KW"/>
</dbReference>
<feature type="transmembrane region" description="Helical" evidence="1">
    <location>
        <begin position="112"/>
        <end position="132"/>
    </location>
</feature>
<dbReference type="Proteomes" id="UP001272515">
    <property type="component" value="Unassembled WGS sequence"/>
</dbReference>
<evidence type="ECO:0000313" key="3">
    <source>
        <dbReference type="Proteomes" id="UP001272515"/>
    </source>
</evidence>
<gene>
    <name evidence="2" type="ORF">RVY80_02285</name>
</gene>
<dbReference type="RefSeq" id="WP_295191392.1">
    <property type="nucleotide sequence ID" value="NZ_JAWJZA010000022.1"/>
</dbReference>
<organism evidence="2 3">
    <name type="scientific">Veillonella absiana</name>
    <dbReference type="NCBI Taxonomy" id="3079305"/>
    <lineage>
        <taxon>Bacteria</taxon>
        <taxon>Bacillati</taxon>
        <taxon>Bacillota</taxon>
        <taxon>Negativicutes</taxon>
        <taxon>Veillonellales</taxon>
        <taxon>Veillonellaceae</taxon>
        <taxon>Veillonella</taxon>
    </lineage>
</organism>
<keyword evidence="1" id="KW-0812">Transmembrane</keyword>
<reference evidence="2 3" key="1">
    <citation type="submission" date="2023-10" db="EMBL/GenBank/DDBJ databases">
        <title>Veillonella sp. nov., isolated from a pig farm feces dump.</title>
        <authorList>
            <person name="Chang Y.-H."/>
        </authorList>
    </citation>
    <scope>NUCLEOTIDE SEQUENCE [LARGE SCALE GENOMIC DNA]</scope>
    <source>
        <strain evidence="2 3">YH-vei2233</strain>
    </source>
</reference>
<keyword evidence="1" id="KW-1133">Transmembrane helix</keyword>
<dbReference type="EMBL" id="JAWJZB010000002">
    <property type="protein sequence ID" value="MDV5087676.1"/>
    <property type="molecule type" value="Genomic_DNA"/>
</dbReference>
<keyword evidence="3" id="KW-1185">Reference proteome</keyword>
<evidence type="ECO:0000256" key="1">
    <source>
        <dbReference type="SAM" id="Phobius"/>
    </source>
</evidence>
<dbReference type="GO" id="GO:0006508">
    <property type="term" value="P:proteolysis"/>
    <property type="evidence" value="ECO:0007669"/>
    <property type="project" value="UniProtKB-KW"/>
</dbReference>
<comment type="caution">
    <text evidence="2">The sequence shown here is derived from an EMBL/GenBank/DDBJ whole genome shotgun (WGS) entry which is preliminary data.</text>
</comment>
<keyword evidence="1" id="KW-0472">Membrane</keyword>
<keyword evidence="2" id="KW-0378">Hydrolase</keyword>
<feature type="transmembrane region" description="Helical" evidence="1">
    <location>
        <begin position="21"/>
        <end position="40"/>
    </location>
</feature>
<name>A0ABU3Z7J1_9FIRM</name>
<sequence>MAQKKRKPVLAKQPESTTSTRLLQLMFLASYIALGYLFFIDGDLPIIGGIIILDFIISIGYGVSQRKHILTSTTAQYNIRMILSFLITLITTTFYALALVRSDQTSVSMKTMLVIVGACVYLAVLSSSKGIIQQYVEREQ</sequence>
<evidence type="ECO:0000313" key="2">
    <source>
        <dbReference type="EMBL" id="MDV5087676.1"/>
    </source>
</evidence>
<proteinExistence type="predicted"/>
<keyword evidence="2" id="KW-0645">Protease</keyword>
<accession>A0ABU3Z7J1</accession>
<protein>
    <submittedName>
        <fullName evidence="2">CAAX protease</fullName>
    </submittedName>
</protein>
<feature type="transmembrane region" description="Helical" evidence="1">
    <location>
        <begin position="46"/>
        <end position="63"/>
    </location>
</feature>